<dbReference type="OrthoDB" id="9795789at2"/>
<dbReference type="InterPro" id="IPR029056">
    <property type="entry name" value="Ribokinase-like"/>
</dbReference>
<sequence length="328" mass="34725">MPKAGRPSNERLSAPVERIQAVNAASAKPTRVICVGLSALDHIWQAERLPGADLSKTRAESFATRGGGMAATAAVTVAKLGGDARFWGRAGDDPAGHVMRDQMAGEGVDTRWFRLFEQARSSVSGVFVDRAGERHIVNFRGGDMPEDAGWLPLSDIREAGCVLADPRWPEGAVAAFDAARKAGVATVLDGDVADTQVFERILPFTDHAIFSEPALRALAGSRTSDALEAIEARFGCTVVAVTLGGEGVAWRCKGTEMRLPAHEVAVVDTNGAGDVFHGAYALAVANGMQVAEAMRFASAAAALKCTRPDGRSAIPTFDEVIQFQRKHS</sequence>
<proteinExistence type="inferred from homology"/>
<keyword evidence="2 4" id="KW-0808">Transferase</keyword>
<dbReference type="InterPro" id="IPR002173">
    <property type="entry name" value="Carboh/pur_kinase_PfkB_CS"/>
</dbReference>
<dbReference type="GO" id="GO:0005829">
    <property type="term" value="C:cytosol"/>
    <property type="evidence" value="ECO:0007669"/>
    <property type="project" value="TreeGrafter"/>
</dbReference>
<name>A0A506UEK2_9HYPH</name>
<dbReference type="AlphaFoldDB" id="A0A506UEK2"/>
<organism evidence="6 7">
    <name type="scientific">Pararhizobium mangrovi</name>
    <dbReference type="NCBI Taxonomy" id="2590452"/>
    <lineage>
        <taxon>Bacteria</taxon>
        <taxon>Pseudomonadati</taxon>
        <taxon>Pseudomonadota</taxon>
        <taxon>Alphaproteobacteria</taxon>
        <taxon>Hyphomicrobiales</taxon>
        <taxon>Rhizobiaceae</taxon>
        <taxon>Rhizobium/Agrobacterium group</taxon>
        <taxon>Pararhizobium</taxon>
    </lineage>
</organism>
<evidence type="ECO:0000259" key="5">
    <source>
        <dbReference type="Pfam" id="PF00294"/>
    </source>
</evidence>
<dbReference type="Proteomes" id="UP000320314">
    <property type="component" value="Unassembled WGS sequence"/>
</dbReference>
<evidence type="ECO:0000256" key="4">
    <source>
        <dbReference type="RuleBase" id="RU003704"/>
    </source>
</evidence>
<protein>
    <submittedName>
        <fullName evidence="6">Sugar kinase</fullName>
    </submittedName>
</protein>
<evidence type="ECO:0000256" key="2">
    <source>
        <dbReference type="ARBA" id="ARBA00022679"/>
    </source>
</evidence>
<dbReference type="PANTHER" id="PTHR10584">
    <property type="entry name" value="SUGAR KINASE"/>
    <property type="match status" value="1"/>
</dbReference>
<dbReference type="PROSITE" id="PS00584">
    <property type="entry name" value="PFKB_KINASES_2"/>
    <property type="match status" value="1"/>
</dbReference>
<evidence type="ECO:0000256" key="1">
    <source>
        <dbReference type="ARBA" id="ARBA00010688"/>
    </source>
</evidence>
<gene>
    <name evidence="6" type="ORF">FJU11_02695</name>
</gene>
<accession>A0A506UEK2</accession>
<dbReference type="GO" id="GO:0006796">
    <property type="term" value="P:phosphate-containing compound metabolic process"/>
    <property type="evidence" value="ECO:0007669"/>
    <property type="project" value="UniProtKB-ARBA"/>
</dbReference>
<reference evidence="6 7" key="1">
    <citation type="submission" date="2019-06" db="EMBL/GenBank/DDBJ databases">
        <authorList>
            <person name="Li M."/>
        </authorList>
    </citation>
    <scope>NUCLEOTIDE SEQUENCE [LARGE SCALE GENOMIC DNA]</scope>
    <source>
        <strain evidence="6 7">BGMRC6574</strain>
    </source>
</reference>
<evidence type="ECO:0000313" key="7">
    <source>
        <dbReference type="Proteomes" id="UP000320314"/>
    </source>
</evidence>
<dbReference type="PANTHER" id="PTHR10584:SF157">
    <property type="entry name" value="SULFOFRUCTOSE KINASE"/>
    <property type="match status" value="1"/>
</dbReference>
<dbReference type="Gene3D" id="3.40.1190.20">
    <property type="match status" value="1"/>
</dbReference>
<dbReference type="Pfam" id="PF00294">
    <property type="entry name" value="PfkB"/>
    <property type="match status" value="1"/>
</dbReference>
<comment type="similarity">
    <text evidence="1 4">Belongs to the carbohydrate kinase PfkB family.</text>
</comment>
<keyword evidence="3 4" id="KW-0418">Kinase</keyword>
<dbReference type="InterPro" id="IPR002139">
    <property type="entry name" value="Ribo/fructo_kinase"/>
</dbReference>
<comment type="caution">
    <text evidence="6">The sequence shown here is derived from an EMBL/GenBank/DDBJ whole genome shotgun (WGS) entry which is preliminary data.</text>
</comment>
<keyword evidence="7" id="KW-1185">Reference proteome</keyword>
<feature type="domain" description="Carbohydrate kinase PfkB" evidence="5">
    <location>
        <begin position="30"/>
        <end position="316"/>
    </location>
</feature>
<evidence type="ECO:0000313" key="6">
    <source>
        <dbReference type="EMBL" id="TPW31886.1"/>
    </source>
</evidence>
<dbReference type="EMBL" id="VHLH01000003">
    <property type="protein sequence ID" value="TPW31886.1"/>
    <property type="molecule type" value="Genomic_DNA"/>
</dbReference>
<dbReference type="SUPFAM" id="SSF53613">
    <property type="entry name" value="Ribokinase-like"/>
    <property type="match status" value="1"/>
</dbReference>
<dbReference type="InterPro" id="IPR011611">
    <property type="entry name" value="PfkB_dom"/>
</dbReference>
<dbReference type="PRINTS" id="PR00990">
    <property type="entry name" value="RIBOKINASE"/>
</dbReference>
<evidence type="ECO:0000256" key="3">
    <source>
        <dbReference type="ARBA" id="ARBA00022777"/>
    </source>
</evidence>
<dbReference type="CDD" id="cd01945">
    <property type="entry name" value="ribokinase_group_B"/>
    <property type="match status" value="1"/>
</dbReference>
<dbReference type="GO" id="GO:0016301">
    <property type="term" value="F:kinase activity"/>
    <property type="evidence" value="ECO:0007669"/>
    <property type="project" value="UniProtKB-KW"/>
</dbReference>